<gene>
    <name evidence="1" type="ORF">AtDm6_0263</name>
</gene>
<accession>A0A094ZWD4</accession>
<dbReference type="PATRIC" id="fig|104102.7.peg.263"/>
<sequence length="121" mass="13700">MRPIDLDLPLGSTTIKRLRSSVGMMWYEDRAKWWEERLPEMATMSATDFARKHEINVATACLAMIRYFGHANRPPGWWREKDAADTLLSGRPSVEIASALGIAPSSVRRLRSALMHDWAGS</sequence>
<proteinExistence type="predicted"/>
<protein>
    <submittedName>
        <fullName evidence="1">Uncharacterized protein</fullName>
    </submittedName>
</protein>
<name>A0A094ZWD4_9PROT</name>
<comment type="caution">
    <text evidence="1">The sequence shown here is derived from an EMBL/GenBank/DDBJ whole genome shotgun (WGS) entry which is preliminary data.</text>
</comment>
<keyword evidence="2" id="KW-1185">Reference proteome</keyword>
<evidence type="ECO:0000313" key="2">
    <source>
        <dbReference type="Proteomes" id="UP000029448"/>
    </source>
</evidence>
<organism evidence="1 2">
    <name type="scientific">Acetobacter tropicalis</name>
    <dbReference type="NCBI Taxonomy" id="104102"/>
    <lineage>
        <taxon>Bacteria</taxon>
        <taxon>Pseudomonadati</taxon>
        <taxon>Pseudomonadota</taxon>
        <taxon>Alphaproteobacteria</taxon>
        <taxon>Acetobacterales</taxon>
        <taxon>Acetobacteraceae</taxon>
        <taxon>Acetobacter</taxon>
    </lineage>
</organism>
<dbReference type="EMBL" id="JOKM01000012">
    <property type="protein sequence ID" value="KGB26271.1"/>
    <property type="molecule type" value="Genomic_DNA"/>
</dbReference>
<dbReference type="AlphaFoldDB" id="A0A094ZWD4"/>
<dbReference type="Proteomes" id="UP000029448">
    <property type="component" value="Unassembled WGS sequence"/>
</dbReference>
<evidence type="ECO:0000313" key="1">
    <source>
        <dbReference type="EMBL" id="KGB26271.1"/>
    </source>
</evidence>
<reference evidence="1 2" key="1">
    <citation type="submission" date="2014-06" db="EMBL/GenBank/DDBJ databases">
        <title>Functional and comparative genomic analyses of the Drosophila gut microbiota identify candidate symbiosis factors.</title>
        <authorList>
            <person name="Newell P.D."/>
            <person name="Chaston J.M."/>
            <person name="Douglas A.E."/>
        </authorList>
    </citation>
    <scope>NUCLEOTIDE SEQUENCE [LARGE SCALE GENOMIC DNA]</scope>
    <source>
        <strain evidence="1 2">DmCS_006</strain>
    </source>
</reference>
<dbReference type="STRING" id="104102.AtDm6_0263"/>